<evidence type="ECO:0000313" key="2">
    <source>
        <dbReference type="EMBL" id="KZL84453.1"/>
    </source>
</evidence>
<dbReference type="Proteomes" id="UP000076584">
    <property type="component" value="Unassembled WGS sequence"/>
</dbReference>
<evidence type="ECO:0000313" key="3">
    <source>
        <dbReference type="Proteomes" id="UP000076584"/>
    </source>
</evidence>
<dbReference type="AlphaFoldDB" id="A0A167DXA8"/>
<keyword evidence="3" id="KW-1185">Reference proteome</keyword>
<feature type="chain" id="PRO_5007885419" evidence="1">
    <location>
        <begin position="17"/>
        <end position="61"/>
    </location>
</feature>
<comment type="caution">
    <text evidence="2">The sequence shown here is derived from an EMBL/GenBank/DDBJ whole genome shotgun (WGS) entry which is preliminary data.</text>
</comment>
<sequence>MHAFTVLSLLIPFALAADQGKGCDINGGVTVDCSGDNVVECYTWAGRDSPTWNFTSNGNHL</sequence>
<organism evidence="2 3">
    <name type="scientific">Colletotrichum incanum</name>
    <name type="common">Soybean anthracnose fungus</name>
    <dbReference type="NCBI Taxonomy" id="1573173"/>
    <lineage>
        <taxon>Eukaryota</taxon>
        <taxon>Fungi</taxon>
        <taxon>Dikarya</taxon>
        <taxon>Ascomycota</taxon>
        <taxon>Pezizomycotina</taxon>
        <taxon>Sordariomycetes</taxon>
        <taxon>Hypocreomycetidae</taxon>
        <taxon>Glomerellales</taxon>
        <taxon>Glomerellaceae</taxon>
        <taxon>Colletotrichum</taxon>
        <taxon>Colletotrichum spaethianum species complex</taxon>
    </lineage>
</organism>
<name>A0A167DXA8_COLIC</name>
<accession>A0A167DXA8</accession>
<dbReference type="EMBL" id="LFIW01000874">
    <property type="protein sequence ID" value="KZL84453.1"/>
    <property type="molecule type" value="Genomic_DNA"/>
</dbReference>
<gene>
    <name evidence="2" type="ORF">CI238_03557</name>
</gene>
<protein>
    <submittedName>
        <fullName evidence="2">Uncharacterized protein</fullName>
    </submittedName>
</protein>
<evidence type="ECO:0000256" key="1">
    <source>
        <dbReference type="SAM" id="SignalP"/>
    </source>
</evidence>
<feature type="signal peptide" evidence="1">
    <location>
        <begin position="1"/>
        <end position="16"/>
    </location>
</feature>
<keyword evidence="1" id="KW-0732">Signal</keyword>
<proteinExistence type="predicted"/>
<reference evidence="2 3" key="1">
    <citation type="submission" date="2015-06" db="EMBL/GenBank/DDBJ databases">
        <title>Survival trade-offs in plant roots during colonization by closely related pathogenic and mutualistic fungi.</title>
        <authorList>
            <person name="Hacquard S."/>
            <person name="Kracher B."/>
            <person name="Hiruma K."/>
            <person name="Weinman A."/>
            <person name="Muench P."/>
            <person name="Garrido Oter R."/>
            <person name="Ver Loren van Themaat E."/>
            <person name="Dallerey J.-F."/>
            <person name="Damm U."/>
            <person name="Henrissat B."/>
            <person name="Lespinet O."/>
            <person name="Thon M."/>
            <person name="Kemen E."/>
            <person name="McHardy A.C."/>
            <person name="Schulze-Lefert P."/>
            <person name="O'Connell R.J."/>
        </authorList>
    </citation>
    <scope>NUCLEOTIDE SEQUENCE [LARGE SCALE GENOMIC DNA]</scope>
    <source>
        <strain evidence="2 3">MAFF 238704</strain>
    </source>
</reference>